<evidence type="ECO:0000313" key="2">
    <source>
        <dbReference type="EMBL" id="BCZ17318.1"/>
    </source>
</evidence>
<keyword evidence="1" id="KW-0812">Transmembrane</keyword>
<evidence type="ECO:0000313" key="3">
    <source>
        <dbReference type="Proteomes" id="UP000826775"/>
    </source>
</evidence>
<proteinExistence type="predicted"/>
<dbReference type="RefSeq" id="WP_260320654.1">
    <property type="nucleotide sequence ID" value="NZ_AP024814.1"/>
</dbReference>
<accession>A0ABM7S9R8</accession>
<feature type="transmembrane region" description="Helical" evidence="1">
    <location>
        <begin position="171"/>
        <end position="191"/>
    </location>
</feature>
<organism evidence="2 3">
    <name type="scientific">Helicobacter gastrocanis</name>
    <dbReference type="NCBI Taxonomy" id="2849641"/>
    <lineage>
        <taxon>Bacteria</taxon>
        <taxon>Pseudomonadati</taxon>
        <taxon>Campylobacterota</taxon>
        <taxon>Epsilonproteobacteria</taxon>
        <taxon>Campylobacterales</taxon>
        <taxon>Helicobacteraceae</taxon>
        <taxon>Helicobacter</taxon>
    </lineage>
</organism>
<reference evidence="2 3" key="1">
    <citation type="submission" date="2021-07" db="EMBL/GenBank/DDBJ databases">
        <title>Novel Helicobacter sp. Isolated from a dog.</title>
        <authorList>
            <person name="Rimbara E."/>
            <person name="Suzuki M."/>
        </authorList>
    </citation>
    <scope>NUCLEOTIDE SEQUENCE [LARGE SCALE GENOMIC DNA]</scope>
    <source>
        <strain evidence="3">NHP19-003</strain>
    </source>
</reference>
<sequence>MFKIFKHDFLENYAPIVGTQVFLIFCWVFLSQKEGNVLVFLIANFFLFLGSGVLLVLIFAAAMRSTQQKLFGTEGYFTFSLPLSIDAILWAKIAINLTWVLLSILGFFVALFLSYLCHTKAPSLSDLSPEGLPYVLNALGLFLLFCLLLYLKLLLVLALLNIGRFKRFPKLTGLVFFVGISFGLSLPSQILQQIFLSPKNAILQDSYLAFYANYFFLDTGTSALFLGLEFFKAGVLYAITRWLLVHKLALE</sequence>
<keyword evidence="3" id="KW-1185">Reference proteome</keyword>
<feature type="transmembrane region" description="Helical" evidence="1">
    <location>
        <begin position="98"/>
        <end position="116"/>
    </location>
</feature>
<evidence type="ECO:0000256" key="1">
    <source>
        <dbReference type="SAM" id="Phobius"/>
    </source>
</evidence>
<feature type="transmembrane region" description="Helical" evidence="1">
    <location>
        <begin position="12"/>
        <end position="30"/>
    </location>
</feature>
<keyword evidence="1" id="KW-0472">Membrane</keyword>
<keyword evidence="1" id="KW-1133">Transmembrane helix</keyword>
<dbReference type="EMBL" id="AP024814">
    <property type="protein sequence ID" value="BCZ17318.1"/>
    <property type="molecule type" value="Genomic_DNA"/>
</dbReference>
<name>A0ABM7S9R8_9HELI</name>
<feature type="transmembrane region" description="Helical" evidence="1">
    <location>
        <begin position="37"/>
        <end position="63"/>
    </location>
</feature>
<dbReference type="Proteomes" id="UP000826775">
    <property type="component" value="Chromosome"/>
</dbReference>
<feature type="transmembrane region" description="Helical" evidence="1">
    <location>
        <begin position="136"/>
        <end position="159"/>
    </location>
</feature>
<protein>
    <recommendedName>
        <fullName evidence="4">ABC transporter permease</fullName>
    </recommendedName>
</protein>
<gene>
    <name evidence="2" type="ORF">NHP190003_06000</name>
</gene>
<evidence type="ECO:0008006" key="4">
    <source>
        <dbReference type="Google" id="ProtNLM"/>
    </source>
</evidence>